<reference evidence="4 5" key="1">
    <citation type="journal article" date="2019" name="Proc. Natl. Acad. Sci. U.S.A.">
        <title>Regulatory changes in pterin and carotenoid genes underlie balanced color polymorphisms in the wall lizard.</title>
        <authorList>
            <person name="Andrade P."/>
            <person name="Pinho C."/>
            <person name="Perez I de Lanuza G."/>
            <person name="Afonso S."/>
            <person name="Brejcha J."/>
            <person name="Rubin C.J."/>
            <person name="Wallerman O."/>
            <person name="Pereira P."/>
            <person name="Sabatino S.J."/>
            <person name="Bellati A."/>
            <person name="Pellitteri-Rosa D."/>
            <person name="Bosakova Z."/>
            <person name="Bunikis I."/>
            <person name="Carretero M.A."/>
            <person name="Feiner N."/>
            <person name="Marsik P."/>
            <person name="Pauperio F."/>
            <person name="Salvi D."/>
            <person name="Soler L."/>
            <person name="While G.M."/>
            <person name="Uller T."/>
            <person name="Font E."/>
            <person name="Andersson L."/>
            <person name="Carneiro M."/>
        </authorList>
    </citation>
    <scope>NUCLEOTIDE SEQUENCE</scope>
</reference>
<name>A0A670JEC5_PODMU</name>
<dbReference type="GO" id="GO:0005634">
    <property type="term" value="C:nucleus"/>
    <property type="evidence" value="ECO:0007669"/>
    <property type="project" value="TreeGrafter"/>
</dbReference>
<dbReference type="FunFam" id="1.25.40.20:FF:000097">
    <property type="entry name" value="NF-kappa-B inhibitor zeta isoform X1"/>
    <property type="match status" value="1"/>
</dbReference>
<gene>
    <name evidence="4" type="primary">NFKBID</name>
</gene>
<keyword evidence="1" id="KW-0677">Repeat</keyword>
<feature type="repeat" description="ANK" evidence="3">
    <location>
        <begin position="301"/>
        <end position="337"/>
    </location>
</feature>
<evidence type="ECO:0000313" key="4">
    <source>
        <dbReference type="Ensembl" id="ENSPMRP00000022741.1"/>
    </source>
</evidence>
<dbReference type="PANTHER" id="PTHR24124">
    <property type="entry name" value="ANKYRIN REPEAT FAMILY A"/>
    <property type="match status" value="1"/>
</dbReference>
<dbReference type="PROSITE" id="PS50297">
    <property type="entry name" value="ANK_REP_REGION"/>
    <property type="match status" value="1"/>
</dbReference>
<dbReference type="GO" id="GO:0010468">
    <property type="term" value="P:regulation of gene expression"/>
    <property type="evidence" value="ECO:0007669"/>
    <property type="project" value="TreeGrafter"/>
</dbReference>
<protein>
    <submittedName>
        <fullName evidence="4">NFKB inhibitor delta</fullName>
    </submittedName>
</protein>
<evidence type="ECO:0000256" key="2">
    <source>
        <dbReference type="ARBA" id="ARBA00023043"/>
    </source>
</evidence>
<sequence>MASSTPLLLWKPVFMGLQDLVPPRQCTVPRWRQRWIMRQTAVSETGPLDLFPAPGGVCLQQELNNPCLLPEENFPASSLEVDPGELAQARAEIRNTELPLLLHQDEDGDTFLHLYVAKGHRPLAYATAEVFRECGQLDVKEHRGKTPLLVAAAANQPGIVKDLIVLGADVNAADQKGQTVLHLGATYGLPSVIEAVMVTGVPVNVDARNFEGLTPLHCAVIAHNAAFQSQSMDPLSQQQLQNFLLCIRLLLELGANYKSQELKSSKTILHLAVQAANLPLIQFLLQLPEGELQNFVNMKAHGNTALHMAAGLHGHPFQEQIVRLLLHHWADPSARNLENEQPVHLLAPGPATEQLRLLLRSRRLGPGPAHLPSFP</sequence>
<evidence type="ECO:0000256" key="3">
    <source>
        <dbReference type="PROSITE-ProRule" id="PRU00023"/>
    </source>
</evidence>
<dbReference type="InterPro" id="IPR036770">
    <property type="entry name" value="Ankyrin_rpt-contain_sf"/>
</dbReference>
<dbReference type="SUPFAM" id="SSF48403">
    <property type="entry name" value="Ankyrin repeat"/>
    <property type="match status" value="1"/>
</dbReference>
<dbReference type="OMA" id="CSFPLGM"/>
<dbReference type="GeneTree" id="ENSGT00940000153695"/>
<dbReference type="AlphaFoldDB" id="A0A670JEC5"/>
<dbReference type="SMART" id="SM00248">
    <property type="entry name" value="ANK"/>
    <property type="match status" value="6"/>
</dbReference>
<evidence type="ECO:0000313" key="5">
    <source>
        <dbReference type="Proteomes" id="UP000472272"/>
    </source>
</evidence>
<dbReference type="Ensembl" id="ENSPMRT00000024167.1">
    <property type="protein sequence ID" value="ENSPMRP00000022741.1"/>
    <property type="gene ID" value="ENSPMRG00000014773.1"/>
</dbReference>
<feature type="repeat" description="ANK" evidence="3">
    <location>
        <begin position="143"/>
        <end position="175"/>
    </location>
</feature>
<organism evidence="4 5">
    <name type="scientific">Podarcis muralis</name>
    <name type="common">Wall lizard</name>
    <name type="synonym">Lacerta muralis</name>
    <dbReference type="NCBI Taxonomy" id="64176"/>
    <lineage>
        <taxon>Eukaryota</taxon>
        <taxon>Metazoa</taxon>
        <taxon>Chordata</taxon>
        <taxon>Craniata</taxon>
        <taxon>Vertebrata</taxon>
        <taxon>Euteleostomi</taxon>
        <taxon>Lepidosauria</taxon>
        <taxon>Squamata</taxon>
        <taxon>Bifurcata</taxon>
        <taxon>Unidentata</taxon>
        <taxon>Episquamata</taxon>
        <taxon>Laterata</taxon>
        <taxon>Lacertibaenia</taxon>
        <taxon>Lacertidae</taxon>
        <taxon>Podarcis</taxon>
    </lineage>
</organism>
<evidence type="ECO:0000256" key="1">
    <source>
        <dbReference type="ARBA" id="ARBA00022737"/>
    </source>
</evidence>
<proteinExistence type="predicted"/>
<dbReference type="Gene3D" id="1.25.40.20">
    <property type="entry name" value="Ankyrin repeat-containing domain"/>
    <property type="match status" value="1"/>
</dbReference>
<dbReference type="PANTHER" id="PTHR24124:SF7">
    <property type="entry name" value="NF-KAPPA-B INHIBITOR DELTA"/>
    <property type="match status" value="1"/>
</dbReference>
<accession>A0A670JEC5</accession>
<dbReference type="Pfam" id="PF12796">
    <property type="entry name" value="Ank_2"/>
    <property type="match status" value="2"/>
</dbReference>
<dbReference type="InterPro" id="IPR002110">
    <property type="entry name" value="Ankyrin_rpt"/>
</dbReference>
<keyword evidence="2 3" id="KW-0040">ANK repeat</keyword>
<reference evidence="4" key="2">
    <citation type="submission" date="2025-08" db="UniProtKB">
        <authorList>
            <consortium name="Ensembl"/>
        </authorList>
    </citation>
    <scope>IDENTIFICATION</scope>
</reference>
<dbReference type="Proteomes" id="UP000472272">
    <property type="component" value="Chromosome 8"/>
</dbReference>
<dbReference type="PROSITE" id="PS50088">
    <property type="entry name" value="ANK_REPEAT"/>
    <property type="match status" value="2"/>
</dbReference>
<keyword evidence="5" id="KW-1185">Reference proteome</keyword>
<reference evidence="4" key="3">
    <citation type="submission" date="2025-09" db="UniProtKB">
        <authorList>
            <consortium name="Ensembl"/>
        </authorList>
    </citation>
    <scope>IDENTIFICATION</scope>
</reference>